<dbReference type="NCBIfam" id="TIGR02937">
    <property type="entry name" value="sigma70-ECF"/>
    <property type="match status" value="1"/>
</dbReference>
<evidence type="ECO:0000313" key="8">
    <source>
        <dbReference type="Proteomes" id="UP000214646"/>
    </source>
</evidence>
<dbReference type="InterPro" id="IPR013324">
    <property type="entry name" value="RNA_pol_sigma_r3/r4-like"/>
</dbReference>
<keyword evidence="8" id="KW-1185">Reference proteome</keyword>
<dbReference type="Proteomes" id="UP000214646">
    <property type="component" value="Unassembled WGS sequence"/>
</dbReference>
<dbReference type="EMBL" id="NIDE01000014">
    <property type="protein sequence ID" value="OWK37819.1"/>
    <property type="molecule type" value="Genomic_DNA"/>
</dbReference>
<evidence type="ECO:0000259" key="6">
    <source>
        <dbReference type="Pfam" id="PF07638"/>
    </source>
</evidence>
<comment type="caution">
    <text evidence="7">The sequence shown here is derived from an EMBL/GenBank/DDBJ whole genome shotgun (WGS) entry which is preliminary data.</text>
</comment>
<reference evidence="8" key="1">
    <citation type="submission" date="2017-06" db="EMBL/GenBank/DDBJ databases">
        <title>Genome analysis of Fimbriiglobus ruber SP5, the first member of the order Planctomycetales with confirmed chitinolytic capability.</title>
        <authorList>
            <person name="Ravin N.V."/>
            <person name="Rakitin A.L."/>
            <person name="Ivanova A.A."/>
            <person name="Beletsky A.V."/>
            <person name="Kulichevskaya I.S."/>
            <person name="Mardanov A.V."/>
            <person name="Dedysh S.N."/>
        </authorList>
    </citation>
    <scope>NUCLEOTIDE SEQUENCE [LARGE SCALE GENOMIC DNA]</scope>
    <source>
        <strain evidence="8">SP5</strain>
    </source>
</reference>
<dbReference type="RefSeq" id="WP_161967788.1">
    <property type="nucleotide sequence ID" value="NZ_NIDE01000014.1"/>
</dbReference>
<dbReference type="InterPro" id="IPR053812">
    <property type="entry name" value="HTH_Sigma70_ECF-like"/>
</dbReference>
<evidence type="ECO:0000256" key="3">
    <source>
        <dbReference type="ARBA" id="ARBA00023082"/>
    </source>
</evidence>
<dbReference type="InterPro" id="IPR013325">
    <property type="entry name" value="RNA_pol_sigma_r2"/>
</dbReference>
<organism evidence="7 8">
    <name type="scientific">Fimbriiglobus ruber</name>
    <dbReference type="NCBI Taxonomy" id="1908690"/>
    <lineage>
        <taxon>Bacteria</taxon>
        <taxon>Pseudomonadati</taxon>
        <taxon>Planctomycetota</taxon>
        <taxon>Planctomycetia</taxon>
        <taxon>Gemmatales</taxon>
        <taxon>Gemmataceae</taxon>
        <taxon>Fimbriiglobus</taxon>
    </lineage>
</organism>
<sequence length="197" mass="22713">MADELTLELIDHYRADRSPTAADELFRRYSERVLRFLKPRVSDRLASRLEPDDVVQSVFNSFFRGVSDGGFTFRQREDVWRLLVKIAVHKLHNQCRRHRAAGRDVGRETGDPLAAAVAREPSPAEAAAVWDELEACLRNREPRDRAILEHFIRGAPYEEIATAVDWSQRTVRRVCERFVTDLDRRLARESGPQEGDT</sequence>
<dbReference type="InterPro" id="IPR039425">
    <property type="entry name" value="RNA_pol_sigma-70-like"/>
</dbReference>
<dbReference type="Gene3D" id="1.10.1740.10">
    <property type="match status" value="1"/>
</dbReference>
<evidence type="ECO:0000256" key="1">
    <source>
        <dbReference type="ARBA" id="ARBA00010641"/>
    </source>
</evidence>
<evidence type="ECO:0000256" key="4">
    <source>
        <dbReference type="ARBA" id="ARBA00023125"/>
    </source>
</evidence>
<accession>A0A225DKX6</accession>
<keyword evidence="5" id="KW-0804">Transcription</keyword>
<dbReference type="Pfam" id="PF07638">
    <property type="entry name" value="Sigma70_ECF"/>
    <property type="match status" value="1"/>
</dbReference>
<evidence type="ECO:0000256" key="2">
    <source>
        <dbReference type="ARBA" id="ARBA00023015"/>
    </source>
</evidence>
<keyword evidence="4" id="KW-0238">DNA-binding</keyword>
<dbReference type="SUPFAM" id="SSF88946">
    <property type="entry name" value="Sigma2 domain of RNA polymerase sigma factors"/>
    <property type="match status" value="1"/>
</dbReference>
<evidence type="ECO:0000256" key="5">
    <source>
        <dbReference type="ARBA" id="ARBA00023163"/>
    </source>
</evidence>
<protein>
    <recommendedName>
        <fullName evidence="6">RNA polymerase sigma-70 ECF-like HTH domain-containing protein</fullName>
    </recommendedName>
</protein>
<dbReference type="AlphaFoldDB" id="A0A225DKX6"/>
<dbReference type="SUPFAM" id="SSF88659">
    <property type="entry name" value="Sigma3 and sigma4 domains of RNA polymerase sigma factors"/>
    <property type="match status" value="1"/>
</dbReference>
<evidence type="ECO:0000313" key="7">
    <source>
        <dbReference type="EMBL" id="OWK37819.1"/>
    </source>
</evidence>
<proteinExistence type="inferred from homology"/>
<feature type="domain" description="RNA polymerase sigma-70 ECF-like HTH" evidence="6">
    <location>
        <begin position="19"/>
        <end position="174"/>
    </location>
</feature>
<dbReference type="InterPro" id="IPR014284">
    <property type="entry name" value="RNA_pol_sigma-70_dom"/>
</dbReference>
<dbReference type="InterPro" id="IPR036388">
    <property type="entry name" value="WH-like_DNA-bd_sf"/>
</dbReference>
<comment type="similarity">
    <text evidence="1">Belongs to the sigma-70 factor family. ECF subfamily.</text>
</comment>
<dbReference type="PANTHER" id="PTHR43133:SF8">
    <property type="entry name" value="RNA POLYMERASE SIGMA FACTOR HI_1459-RELATED"/>
    <property type="match status" value="1"/>
</dbReference>
<dbReference type="GO" id="GO:0003677">
    <property type="term" value="F:DNA binding"/>
    <property type="evidence" value="ECO:0007669"/>
    <property type="project" value="UniProtKB-KW"/>
</dbReference>
<dbReference type="GO" id="GO:0006352">
    <property type="term" value="P:DNA-templated transcription initiation"/>
    <property type="evidence" value="ECO:0007669"/>
    <property type="project" value="InterPro"/>
</dbReference>
<dbReference type="GO" id="GO:0016987">
    <property type="term" value="F:sigma factor activity"/>
    <property type="evidence" value="ECO:0007669"/>
    <property type="project" value="UniProtKB-KW"/>
</dbReference>
<dbReference type="Gene3D" id="1.10.10.10">
    <property type="entry name" value="Winged helix-like DNA-binding domain superfamily/Winged helix DNA-binding domain"/>
    <property type="match status" value="1"/>
</dbReference>
<keyword evidence="2" id="KW-0805">Transcription regulation</keyword>
<gene>
    <name evidence="7" type="ORF">FRUB_06939</name>
</gene>
<dbReference type="OrthoDB" id="280689at2"/>
<keyword evidence="3" id="KW-0731">Sigma factor</keyword>
<name>A0A225DKX6_9BACT</name>
<dbReference type="PANTHER" id="PTHR43133">
    <property type="entry name" value="RNA POLYMERASE ECF-TYPE SIGMA FACTO"/>
    <property type="match status" value="1"/>
</dbReference>